<dbReference type="EMBL" id="JBHRTL010000025">
    <property type="protein sequence ID" value="MFC3156066.1"/>
    <property type="molecule type" value="Genomic_DNA"/>
</dbReference>
<sequence>MNSNRWEKARRYSHIGMSSDCNFTYAFQYQKAYEILYKSQAPVDTIALPMLYSMRHYLELALKYNIEYFSDFSGSKSMVGKNVHTLTSLKNAFLEHWRLSKGRCSVNIDDNSLISDFTQLIQELDKVDIYAVSFRYSHDRQKNKNFEWLATIDIHYLNEIFKSATTLLNHSVDVFEECTGLMHGSLTKDQLLSSIQEPAS</sequence>
<dbReference type="Proteomes" id="UP001595548">
    <property type="component" value="Unassembled WGS sequence"/>
</dbReference>
<gene>
    <name evidence="1" type="ORF">ACFOEB_12725</name>
</gene>
<accession>A0ABV7HU12</accession>
<comment type="caution">
    <text evidence="1">The sequence shown here is derived from an EMBL/GenBank/DDBJ whole genome shotgun (WGS) entry which is preliminary data.</text>
</comment>
<dbReference type="RefSeq" id="WP_382417151.1">
    <property type="nucleotide sequence ID" value="NZ_AP031500.1"/>
</dbReference>
<keyword evidence="2" id="KW-1185">Reference proteome</keyword>
<evidence type="ECO:0000313" key="1">
    <source>
        <dbReference type="EMBL" id="MFC3156066.1"/>
    </source>
</evidence>
<organism evidence="1 2">
    <name type="scientific">Gilvimarinus japonicus</name>
    <dbReference type="NCBI Taxonomy" id="1796469"/>
    <lineage>
        <taxon>Bacteria</taxon>
        <taxon>Pseudomonadati</taxon>
        <taxon>Pseudomonadota</taxon>
        <taxon>Gammaproteobacteria</taxon>
        <taxon>Cellvibrionales</taxon>
        <taxon>Cellvibrionaceae</taxon>
        <taxon>Gilvimarinus</taxon>
    </lineage>
</organism>
<evidence type="ECO:0000313" key="2">
    <source>
        <dbReference type="Proteomes" id="UP001595548"/>
    </source>
</evidence>
<name>A0ABV7HU12_9GAMM</name>
<reference evidence="2" key="1">
    <citation type="journal article" date="2019" name="Int. J. Syst. Evol. Microbiol.">
        <title>The Global Catalogue of Microorganisms (GCM) 10K type strain sequencing project: providing services to taxonomists for standard genome sequencing and annotation.</title>
        <authorList>
            <consortium name="The Broad Institute Genomics Platform"/>
            <consortium name="The Broad Institute Genome Sequencing Center for Infectious Disease"/>
            <person name="Wu L."/>
            <person name="Ma J."/>
        </authorList>
    </citation>
    <scope>NUCLEOTIDE SEQUENCE [LARGE SCALE GENOMIC DNA]</scope>
    <source>
        <strain evidence="2">KCTC 52141</strain>
    </source>
</reference>
<protein>
    <submittedName>
        <fullName evidence="1">Uncharacterized protein</fullName>
    </submittedName>
</protein>
<proteinExistence type="predicted"/>